<evidence type="ECO:0000256" key="1">
    <source>
        <dbReference type="PROSITE-ProRule" id="PRU00042"/>
    </source>
</evidence>
<keyword evidence="1" id="KW-0479">Metal-binding</keyword>
<proteinExistence type="predicted"/>
<reference evidence="4" key="1">
    <citation type="journal article" date="2011" name="Genome Biol.">
        <title>The draft genome of the carcinogenic human liver fluke Clonorchis sinensis.</title>
        <authorList>
            <person name="Wang X."/>
            <person name="Chen W."/>
            <person name="Huang Y."/>
            <person name="Sun J."/>
            <person name="Men J."/>
            <person name="Liu H."/>
            <person name="Luo F."/>
            <person name="Guo L."/>
            <person name="Lv X."/>
            <person name="Deng C."/>
            <person name="Zhou C."/>
            <person name="Fan Y."/>
            <person name="Li X."/>
            <person name="Huang L."/>
            <person name="Hu Y."/>
            <person name="Liang C."/>
            <person name="Hu X."/>
            <person name="Xu J."/>
            <person name="Yu X."/>
        </authorList>
    </citation>
    <scope>NUCLEOTIDE SEQUENCE [LARGE SCALE GENOMIC DNA]</scope>
    <source>
        <strain evidence="4">Henan</strain>
    </source>
</reference>
<reference key="2">
    <citation type="submission" date="2011-10" db="EMBL/GenBank/DDBJ databases">
        <title>The genome and transcriptome sequence of Clonorchis sinensis provide insights into the carcinogenic liver fluke.</title>
        <authorList>
            <person name="Wang X."/>
            <person name="Huang Y."/>
            <person name="Chen W."/>
            <person name="Liu H."/>
            <person name="Guo L."/>
            <person name="Chen Y."/>
            <person name="Luo F."/>
            <person name="Zhou W."/>
            <person name="Sun J."/>
            <person name="Mao Q."/>
            <person name="Liang P."/>
            <person name="Zhou C."/>
            <person name="Tian Y."/>
            <person name="Men J."/>
            <person name="Lv X."/>
            <person name="Huang L."/>
            <person name="Zhou J."/>
            <person name="Hu Y."/>
            <person name="Li R."/>
            <person name="Zhang F."/>
            <person name="Lei H."/>
            <person name="Li X."/>
            <person name="Hu X."/>
            <person name="Liang C."/>
            <person name="Xu J."/>
            <person name="Wu Z."/>
            <person name="Yu X."/>
        </authorList>
    </citation>
    <scope>NUCLEOTIDE SEQUENCE</scope>
    <source>
        <strain>Henan</strain>
    </source>
</reference>
<dbReference type="Proteomes" id="UP000008909">
    <property type="component" value="Unassembled WGS sequence"/>
</dbReference>
<name>G7YFP5_CLOSI</name>
<dbReference type="PROSITE" id="PS50157">
    <property type="entry name" value="ZINC_FINGER_C2H2_2"/>
    <property type="match status" value="1"/>
</dbReference>
<dbReference type="Gene3D" id="3.30.160.60">
    <property type="entry name" value="Classic Zinc Finger"/>
    <property type="match status" value="1"/>
</dbReference>
<dbReference type="GO" id="GO:0008270">
    <property type="term" value="F:zinc ion binding"/>
    <property type="evidence" value="ECO:0007669"/>
    <property type="project" value="UniProtKB-KW"/>
</dbReference>
<keyword evidence="5" id="KW-1185">Reference proteome</keyword>
<evidence type="ECO:0000259" key="3">
    <source>
        <dbReference type="PROSITE" id="PS50157"/>
    </source>
</evidence>
<organism evidence="4 5">
    <name type="scientific">Clonorchis sinensis</name>
    <name type="common">Chinese liver fluke</name>
    <dbReference type="NCBI Taxonomy" id="79923"/>
    <lineage>
        <taxon>Eukaryota</taxon>
        <taxon>Metazoa</taxon>
        <taxon>Spiralia</taxon>
        <taxon>Lophotrochozoa</taxon>
        <taxon>Platyhelminthes</taxon>
        <taxon>Trematoda</taxon>
        <taxon>Digenea</taxon>
        <taxon>Opisthorchiida</taxon>
        <taxon>Opisthorchiata</taxon>
        <taxon>Opisthorchiidae</taxon>
        <taxon>Clonorchis</taxon>
    </lineage>
</organism>
<dbReference type="InterPro" id="IPR013087">
    <property type="entry name" value="Znf_C2H2_type"/>
</dbReference>
<sequence length="859" mass="96345">MVFLNRTCTKPTYVSPSTKLEVSRHILMRRTTLLLGSEEEHYNQDIRSGSTKSSVRTEFVSDKIPQQYRCQNSNHTVITGIKETRLSDRMTDQKLYLPEFSKRIFELYSDWLLMIIALGVRLVQSLSMLRCALYFSRSIATDQVNWPIHAAALPTLQHITKTEHSYIVCYVILSSNIGVKCHLCFTQELKQEATVVCSESLLHFLASRNQLASSGILQALHYPVFGGSPGTFVVADMVFLVAAVVTVFMNDPSRSTGGIIFSKPFIIIIIDSMTSVFNTDASLPYNHDLFESPIVKKKNKHGRGGDLLLSYYNHSEMRTEKIENLSALMCMGSTDQCISKKKLTCSVTCCHMLECYNDKNIVSGVKQFHEFVSPSTLTIHYPMTRKMRFDLTDFNRKIGNHSVWFQYAGYFDNIHYESSGASAPLPTSTQKKLLGLTCKECGKCCKSKAGLEAHHRVHNNERVGTNMVAQLARIDCSRLFSTKIDLSQHHRHAQPTQHNANKLGRVKNSGARSQQELQSLLRLANNLYPSCGTQTALFARLEQYFPGRSAISIKTRLRTLYHQIRKDAMCAVLDGSWNDLYKGNCGLPVDAEQYWKQVPSAPKHVDSQQSFIVVPSDGSLIQIVTGEEVGHKIRSIGTLSPGLNKLTLLRFSANTLTEYFDSLLSSGVVSHSCVVPVSSQFQRNKVALKKSLKLQRSSWDELDNYIRQSILDWLRLPKDNLISHIYAGKQHGRLGFPSLSATIPMQRRARMEKLLSTQRRVPRNVVNDSAFGRTVRDLNLLIRAHDACVNTNENLVVAWGNSLHNSADGRGLRELVAPPLSNRWLVIPGYLSVVSSSDATCSGRVTSARHGNGGQTIFL</sequence>
<evidence type="ECO:0000313" key="5">
    <source>
        <dbReference type="Proteomes" id="UP000008909"/>
    </source>
</evidence>
<feature type="domain" description="C2H2-type" evidence="3">
    <location>
        <begin position="436"/>
        <end position="463"/>
    </location>
</feature>
<dbReference type="PROSITE" id="PS00028">
    <property type="entry name" value="ZINC_FINGER_C2H2_1"/>
    <property type="match status" value="1"/>
</dbReference>
<dbReference type="EMBL" id="DF143199">
    <property type="protein sequence ID" value="GAA51778.1"/>
    <property type="molecule type" value="Genomic_DNA"/>
</dbReference>
<protein>
    <submittedName>
        <fullName evidence="4">Retrovirus-related Pol polyprotein from type-1 retrotransposable element R2</fullName>
    </submittedName>
</protein>
<accession>G7YFP5</accession>
<dbReference type="AlphaFoldDB" id="G7YFP5"/>
<feature type="region of interest" description="Disordered" evidence="2">
    <location>
        <begin position="487"/>
        <end position="509"/>
    </location>
</feature>
<gene>
    <name evidence="4" type="ORF">CLF_106784</name>
</gene>
<keyword evidence="1" id="KW-0862">Zinc</keyword>
<evidence type="ECO:0000313" key="4">
    <source>
        <dbReference type="EMBL" id="GAA51778.1"/>
    </source>
</evidence>
<keyword evidence="1" id="KW-0863">Zinc-finger</keyword>
<evidence type="ECO:0000256" key="2">
    <source>
        <dbReference type="SAM" id="MobiDB-lite"/>
    </source>
</evidence>